<dbReference type="EMBL" id="CM042882">
    <property type="protein sequence ID" value="KAI4380714.1"/>
    <property type="molecule type" value="Genomic_DNA"/>
</dbReference>
<accession>A0ACB9RPA7</accession>
<dbReference type="Proteomes" id="UP001057402">
    <property type="component" value="Chromosome 3"/>
</dbReference>
<evidence type="ECO:0000313" key="1">
    <source>
        <dbReference type="EMBL" id="KAI4380714.1"/>
    </source>
</evidence>
<protein>
    <submittedName>
        <fullName evidence="1">Uncharacterized protein</fullName>
    </submittedName>
</protein>
<organism evidence="1 2">
    <name type="scientific">Melastoma candidum</name>
    <dbReference type="NCBI Taxonomy" id="119954"/>
    <lineage>
        <taxon>Eukaryota</taxon>
        <taxon>Viridiplantae</taxon>
        <taxon>Streptophyta</taxon>
        <taxon>Embryophyta</taxon>
        <taxon>Tracheophyta</taxon>
        <taxon>Spermatophyta</taxon>
        <taxon>Magnoliopsida</taxon>
        <taxon>eudicotyledons</taxon>
        <taxon>Gunneridae</taxon>
        <taxon>Pentapetalae</taxon>
        <taxon>rosids</taxon>
        <taxon>malvids</taxon>
        <taxon>Myrtales</taxon>
        <taxon>Melastomataceae</taxon>
        <taxon>Melastomatoideae</taxon>
        <taxon>Melastomateae</taxon>
        <taxon>Melastoma</taxon>
    </lineage>
</organism>
<name>A0ACB9RPA7_9MYRT</name>
<comment type="caution">
    <text evidence="1">The sequence shown here is derived from an EMBL/GenBank/DDBJ whole genome shotgun (WGS) entry which is preliminary data.</text>
</comment>
<sequence>MMMSSPVNATNTVLKWTGSAMAELAGPTTDQIWPFLEDFFGLDKWFPALTTCIPVEGFCKASLAVFVNAQCSAPRSTRRV</sequence>
<evidence type="ECO:0000313" key="2">
    <source>
        <dbReference type="Proteomes" id="UP001057402"/>
    </source>
</evidence>
<gene>
    <name evidence="1" type="ORF">MLD38_006875</name>
</gene>
<reference evidence="2" key="1">
    <citation type="journal article" date="2023" name="Front. Plant Sci.">
        <title>Chromosomal-level genome assembly of Melastoma candidum provides insights into trichome evolution.</title>
        <authorList>
            <person name="Zhong Y."/>
            <person name="Wu W."/>
            <person name="Sun C."/>
            <person name="Zou P."/>
            <person name="Liu Y."/>
            <person name="Dai S."/>
            <person name="Zhou R."/>
        </authorList>
    </citation>
    <scope>NUCLEOTIDE SEQUENCE [LARGE SCALE GENOMIC DNA]</scope>
</reference>
<proteinExistence type="predicted"/>
<keyword evidence="2" id="KW-1185">Reference proteome</keyword>